<dbReference type="PANTHER" id="PTHR45856:SF25">
    <property type="entry name" value="FUNGAL LIPASE-LIKE DOMAIN-CONTAINING PROTEIN"/>
    <property type="match status" value="1"/>
</dbReference>
<dbReference type="Pfam" id="PF01764">
    <property type="entry name" value="Lipase_3"/>
    <property type="match status" value="1"/>
</dbReference>
<dbReference type="InterPro" id="IPR029058">
    <property type="entry name" value="AB_hydrolase_fold"/>
</dbReference>
<feature type="chain" id="PRO_5041915730" description="Fungal lipase-type domain-containing protein" evidence="5">
    <location>
        <begin position="24"/>
        <end position="244"/>
    </location>
</feature>
<comment type="catalytic activity">
    <reaction evidence="4">
        <text>a monoacylglycerol + H2O = glycerol + a fatty acid + H(+)</text>
        <dbReference type="Rhea" id="RHEA:15245"/>
        <dbReference type="ChEBI" id="CHEBI:15377"/>
        <dbReference type="ChEBI" id="CHEBI:15378"/>
        <dbReference type="ChEBI" id="CHEBI:17408"/>
        <dbReference type="ChEBI" id="CHEBI:17754"/>
        <dbReference type="ChEBI" id="CHEBI:28868"/>
    </reaction>
</comment>
<keyword evidence="5" id="KW-0732">Signal</keyword>
<comment type="catalytic activity">
    <reaction evidence="3">
        <text>a diacylglycerol + H2O = a monoacylglycerol + a fatty acid + H(+)</text>
        <dbReference type="Rhea" id="RHEA:32731"/>
        <dbReference type="ChEBI" id="CHEBI:15377"/>
        <dbReference type="ChEBI" id="CHEBI:15378"/>
        <dbReference type="ChEBI" id="CHEBI:17408"/>
        <dbReference type="ChEBI" id="CHEBI:18035"/>
        <dbReference type="ChEBI" id="CHEBI:28868"/>
    </reaction>
</comment>
<accession>A0AAD5YBD6</accession>
<proteinExistence type="inferred from homology"/>
<evidence type="ECO:0000259" key="6">
    <source>
        <dbReference type="Pfam" id="PF01764"/>
    </source>
</evidence>
<dbReference type="InterPro" id="IPR002921">
    <property type="entry name" value="Fungal_lipase-type"/>
</dbReference>
<evidence type="ECO:0000256" key="2">
    <source>
        <dbReference type="ARBA" id="ARBA00043996"/>
    </source>
</evidence>
<sequence>MLLSVGALVSFLVSSLYHLPAVASPVLGRSEVPRSSLVARTVTQMSAAQLAGLAPYTQLARAAYCPSNLVSGWNCGEACRGIPGFQTTLTGGDGNAVQLYFVGYWPSQNSVVVAHQGTDPTQFLSLLTDANIIQRNLNSNLFPGISSSIYVHSGFADQHEETASTILTEVKRLISSKGATTVTLVGHSLGGALAELDALYMVLNLPSSIHVKSVTYGTPRVGNPAFATYFDSKVPMHVSILAFG</sequence>
<organism evidence="7 8">
    <name type="scientific">Meripilus lineatus</name>
    <dbReference type="NCBI Taxonomy" id="2056292"/>
    <lineage>
        <taxon>Eukaryota</taxon>
        <taxon>Fungi</taxon>
        <taxon>Dikarya</taxon>
        <taxon>Basidiomycota</taxon>
        <taxon>Agaricomycotina</taxon>
        <taxon>Agaricomycetes</taxon>
        <taxon>Polyporales</taxon>
        <taxon>Meripilaceae</taxon>
        <taxon>Meripilus</taxon>
    </lineage>
</organism>
<dbReference type="AlphaFoldDB" id="A0AAD5YBD6"/>
<feature type="signal peptide" evidence="5">
    <location>
        <begin position="1"/>
        <end position="23"/>
    </location>
</feature>
<keyword evidence="8" id="KW-1185">Reference proteome</keyword>
<evidence type="ECO:0000256" key="1">
    <source>
        <dbReference type="ARBA" id="ARBA00023157"/>
    </source>
</evidence>
<feature type="domain" description="Fungal lipase-type" evidence="6">
    <location>
        <begin position="112"/>
        <end position="236"/>
    </location>
</feature>
<dbReference type="PANTHER" id="PTHR45856">
    <property type="entry name" value="ALPHA/BETA-HYDROLASES SUPERFAMILY PROTEIN"/>
    <property type="match status" value="1"/>
</dbReference>
<dbReference type="Proteomes" id="UP001212997">
    <property type="component" value="Unassembled WGS sequence"/>
</dbReference>
<dbReference type="InterPro" id="IPR051218">
    <property type="entry name" value="Sec_MonoDiacylglyc_Lipase"/>
</dbReference>
<dbReference type="GO" id="GO:0006629">
    <property type="term" value="P:lipid metabolic process"/>
    <property type="evidence" value="ECO:0007669"/>
    <property type="project" value="InterPro"/>
</dbReference>
<dbReference type="SUPFAM" id="SSF53474">
    <property type="entry name" value="alpha/beta-Hydrolases"/>
    <property type="match status" value="1"/>
</dbReference>
<dbReference type="Gene3D" id="3.40.50.1820">
    <property type="entry name" value="alpha/beta hydrolase"/>
    <property type="match status" value="1"/>
</dbReference>
<keyword evidence="1" id="KW-1015">Disulfide bond</keyword>
<name>A0AAD5YBD6_9APHY</name>
<dbReference type="EMBL" id="JANAWD010000689">
    <property type="protein sequence ID" value="KAJ3476600.1"/>
    <property type="molecule type" value="Genomic_DNA"/>
</dbReference>
<comment type="similarity">
    <text evidence="2">Belongs to the AB hydrolase superfamily. Lipase family. Class 3 subfamily.</text>
</comment>
<dbReference type="CDD" id="cd00519">
    <property type="entry name" value="Lipase_3"/>
    <property type="match status" value="1"/>
</dbReference>
<protein>
    <recommendedName>
        <fullName evidence="6">Fungal lipase-type domain-containing protein</fullName>
    </recommendedName>
</protein>
<evidence type="ECO:0000313" key="8">
    <source>
        <dbReference type="Proteomes" id="UP001212997"/>
    </source>
</evidence>
<gene>
    <name evidence="7" type="ORF">NLI96_g11047</name>
</gene>
<evidence type="ECO:0000256" key="4">
    <source>
        <dbReference type="ARBA" id="ARBA00048461"/>
    </source>
</evidence>
<reference evidence="7" key="1">
    <citation type="submission" date="2022-07" db="EMBL/GenBank/DDBJ databases">
        <title>Genome Sequence of Physisporinus lineatus.</title>
        <authorList>
            <person name="Buettner E."/>
        </authorList>
    </citation>
    <scope>NUCLEOTIDE SEQUENCE</scope>
    <source>
        <strain evidence="7">VT162</strain>
    </source>
</reference>
<evidence type="ECO:0000256" key="3">
    <source>
        <dbReference type="ARBA" id="ARBA00047591"/>
    </source>
</evidence>
<evidence type="ECO:0000313" key="7">
    <source>
        <dbReference type="EMBL" id="KAJ3476600.1"/>
    </source>
</evidence>
<comment type="caution">
    <text evidence="7">The sequence shown here is derived from an EMBL/GenBank/DDBJ whole genome shotgun (WGS) entry which is preliminary data.</text>
</comment>
<evidence type="ECO:0000256" key="5">
    <source>
        <dbReference type="SAM" id="SignalP"/>
    </source>
</evidence>